<sequence>MDANIANSFIDLIAPRIVADPTNEIIGMAIGDAEGGPIPVTRFTGFCILVFVEDVNLLDRAQRTNIRNMCVTEAQRQIGPQISGQDFRVVSAGGEFRLHNSGQTDDDDVELQAQAYRGSEHANPACANTQKWFHSIRPGIGIANPVQYSKLLGGGTLAFFVQDPQYLDEIYLVSCNHVIAQSNGSGSPSSPNADIIVQPATLDLSGSDILTLSKADLETRFGIAELAAFVNVSLHSPALPNNAQPTNPVDAAMARLLESERLYDKLGRLPYGGLICGQAIYRLPTTSYKPEFNEDDWKTRNPGASPYVYKCGRSTGYTEGYVSALRGVFNTKFGNGTATFVDSIGLRTTPDNTGPFSAKGDSGSPVLTINHEVVGMIFAGTDLISWASPIDVILDELGKVSNKTLQLYP</sequence>
<evidence type="ECO:0000313" key="2">
    <source>
        <dbReference type="Proteomes" id="UP001558850"/>
    </source>
</evidence>
<name>A0ACC6U8K6_9BURK</name>
<comment type="caution">
    <text evidence="1">The sequence shown here is derived from an EMBL/GenBank/DDBJ whole genome shotgun (WGS) entry which is preliminary data.</text>
</comment>
<proteinExistence type="predicted"/>
<evidence type="ECO:0000313" key="1">
    <source>
        <dbReference type="EMBL" id="MEX3935899.1"/>
    </source>
</evidence>
<protein>
    <submittedName>
        <fullName evidence="1">Uncharacterized protein</fullName>
    </submittedName>
</protein>
<dbReference type="Proteomes" id="UP001558850">
    <property type="component" value="Unassembled WGS sequence"/>
</dbReference>
<organism evidence="1 2">
    <name type="scientific">Paraburkholderia phymatum</name>
    <dbReference type="NCBI Taxonomy" id="148447"/>
    <lineage>
        <taxon>Bacteria</taxon>
        <taxon>Pseudomonadati</taxon>
        <taxon>Pseudomonadota</taxon>
        <taxon>Betaproteobacteria</taxon>
        <taxon>Burkholderiales</taxon>
        <taxon>Burkholderiaceae</taxon>
        <taxon>Paraburkholderia</taxon>
    </lineage>
</organism>
<reference evidence="1" key="1">
    <citation type="submission" date="2024-07" db="EMBL/GenBank/DDBJ databases">
        <title>A survey of Mimosa microsymbionts across Brazilian biomes reveals a high diversity of Paraburkholderia nodulating endemic species, but also that Cupriavidus is common as a symbiont of widespread species.</title>
        <authorList>
            <person name="Rouws L."/>
            <person name="Barauna A."/>
            <person name="Beukes C."/>
            <person name="Rouws J.R.C."/>
            <person name="De Faria S.M."/>
            <person name="Gross E."/>
            <person name="Bueno Dos Reis Junior F."/>
            <person name="Simon M.F."/>
            <person name="Maluk M."/>
            <person name="Odee D.W."/>
            <person name="Kenicer G."/>
            <person name="Young J.P.W."/>
            <person name="Reis V.M."/>
            <person name="Zilli J."/>
            <person name="James E.K."/>
        </authorList>
    </citation>
    <scope>NUCLEOTIDE SEQUENCE</scope>
    <source>
        <strain evidence="1">EG181B</strain>
    </source>
</reference>
<accession>A0ACC6U8K6</accession>
<keyword evidence="2" id="KW-1185">Reference proteome</keyword>
<gene>
    <name evidence="1" type="ORF">AB4Y32_29605</name>
</gene>
<dbReference type="EMBL" id="JBFRCH010000024">
    <property type="protein sequence ID" value="MEX3935899.1"/>
    <property type="molecule type" value="Genomic_DNA"/>
</dbReference>